<proteinExistence type="predicted"/>
<evidence type="ECO:0000313" key="2">
    <source>
        <dbReference type="EMBL" id="KUP90628.1"/>
    </source>
</evidence>
<dbReference type="EMBL" id="LPUY01000138">
    <property type="protein sequence ID" value="KUP90628.1"/>
    <property type="molecule type" value="Genomic_DNA"/>
</dbReference>
<accession>A0A132BQE3</accession>
<keyword evidence="3" id="KW-1185">Reference proteome</keyword>
<gene>
    <name evidence="2" type="ORF">TRIHO_44940</name>
</gene>
<reference evidence="2 3" key="1">
    <citation type="submission" date="2015-12" db="EMBL/GenBank/DDBJ databases">
        <title>Genome sequence of the marine Rhodobacteraceae strain O3.65, Candidatus Tritonibacter horizontis.</title>
        <authorList>
            <person name="Poehlein A."/>
            <person name="Giebel H.A."/>
            <person name="Voget S."/>
            <person name="Brinkhoff T."/>
        </authorList>
    </citation>
    <scope>NUCLEOTIDE SEQUENCE [LARGE SCALE GENOMIC DNA]</scope>
    <source>
        <strain evidence="2 3">O3.65</strain>
    </source>
</reference>
<name>A0A132BQE3_9RHOB</name>
<keyword evidence="1" id="KW-1133">Transmembrane helix</keyword>
<dbReference type="AlphaFoldDB" id="A0A132BQE3"/>
<evidence type="ECO:0000256" key="1">
    <source>
        <dbReference type="SAM" id="Phobius"/>
    </source>
</evidence>
<sequence>MVVGHILVAILASMTAALSAGYVFDASFWICCFIYVLSGCVSACCVAGFSIAKLARDRRIQAAHPLANA</sequence>
<organism evidence="2 3">
    <name type="scientific">Tritonibacter horizontis</name>
    <dbReference type="NCBI Taxonomy" id="1768241"/>
    <lineage>
        <taxon>Bacteria</taxon>
        <taxon>Pseudomonadati</taxon>
        <taxon>Pseudomonadota</taxon>
        <taxon>Alphaproteobacteria</taxon>
        <taxon>Rhodobacterales</taxon>
        <taxon>Paracoccaceae</taxon>
        <taxon>Tritonibacter</taxon>
    </lineage>
</organism>
<dbReference type="Proteomes" id="UP000068382">
    <property type="component" value="Unassembled WGS sequence"/>
</dbReference>
<comment type="caution">
    <text evidence="2">The sequence shown here is derived from an EMBL/GenBank/DDBJ whole genome shotgun (WGS) entry which is preliminary data.</text>
</comment>
<evidence type="ECO:0000313" key="3">
    <source>
        <dbReference type="Proteomes" id="UP000068382"/>
    </source>
</evidence>
<keyword evidence="1" id="KW-0472">Membrane</keyword>
<evidence type="ECO:0008006" key="4">
    <source>
        <dbReference type="Google" id="ProtNLM"/>
    </source>
</evidence>
<protein>
    <recommendedName>
        <fullName evidence="4">Transmembrane protein</fullName>
    </recommendedName>
</protein>
<feature type="transmembrane region" description="Helical" evidence="1">
    <location>
        <begin position="27"/>
        <end position="52"/>
    </location>
</feature>
<keyword evidence="1" id="KW-0812">Transmembrane</keyword>